<protein>
    <submittedName>
        <fullName evidence="3">Pilus assembly protein</fullName>
    </submittedName>
</protein>
<evidence type="ECO:0000256" key="1">
    <source>
        <dbReference type="SAM" id="Phobius"/>
    </source>
</evidence>
<dbReference type="KEGG" id="mfy:HH212_24770"/>
<dbReference type="AlphaFoldDB" id="A0A7Z2W122"/>
<evidence type="ECO:0000259" key="2">
    <source>
        <dbReference type="Pfam" id="PF07811"/>
    </source>
</evidence>
<sequence length="248" mass="26503">MKPASQLVHVSHLEAQAGQSTTEFLIVFPLLILLVFGVIQVALIYQARATLNYATMLAARAGAVSNGSDAKMRQALAGGLAPLFAKDPSMAGYGAALIDANKETIAGMGMVELNVLNPTRAALRDFGRNRLDGVGGRELPSDTLSYRNSGPGTASRISIQDANILHVRVDYCLRLIVPVMDRVIYAGVNALSPFSPALSANGMSDPFGTSGSTLPRNCINPLFRGPRIVIRSEAMVRMQSPFFEANLR</sequence>
<keyword evidence="1" id="KW-0812">Transmembrane</keyword>
<dbReference type="Pfam" id="PF07811">
    <property type="entry name" value="TadE"/>
    <property type="match status" value="1"/>
</dbReference>
<feature type="domain" description="TadE-like" evidence="2">
    <location>
        <begin position="18"/>
        <end position="60"/>
    </location>
</feature>
<reference evidence="3 4" key="1">
    <citation type="submission" date="2020-04" db="EMBL/GenBank/DDBJ databases">
        <title>Genome sequencing of novel species.</title>
        <authorList>
            <person name="Heo J."/>
            <person name="Kim S.-J."/>
            <person name="Kim J.-S."/>
            <person name="Hong S.-B."/>
            <person name="Kwon S.-W."/>
        </authorList>
    </citation>
    <scope>NUCLEOTIDE SEQUENCE [LARGE SCALE GENOMIC DNA]</scope>
    <source>
        <strain evidence="3 4">GN2-R2</strain>
    </source>
</reference>
<accession>A0A7Z2W122</accession>
<keyword evidence="1" id="KW-1133">Transmembrane helix</keyword>
<name>A0A7Z2W122_9BURK</name>
<dbReference type="RefSeq" id="WP_170204904.1">
    <property type="nucleotide sequence ID" value="NZ_CP051685.1"/>
</dbReference>
<gene>
    <name evidence="3" type="ORF">HH212_24770</name>
</gene>
<dbReference type="EMBL" id="CP051685">
    <property type="protein sequence ID" value="QJE02823.1"/>
    <property type="molecule type" value="Genomic_DNA"/>
</dbReference>
<organism evidence="3 4">
    <name type="scientific">Massilia forsythiae</name>
    <dbReference type="NCBI Taxonomy" id="2728020"/>
    <lineage>
        <taxon>Bacteria</taxon>
        <taxon>Pseudomonadati</taxon>
        <taxon>Pseudomonadota</taxon>
        <taxon>Betaproteobacteria</taxon>
        <taxon>Burkholderiales</taxon>
        <taxon>Oxalobacteraceae</taxon>
        <taxon>Telluria group</taxon>
        <taxon>Massilia</taxon>
    </lineage>
</organism>
<keyword evidence="4" id="KW-1185">Reference proteome</keyword>
<feature type="transmembrane region" description="Helical" evidence="1">
    <location>
        <begin position="24"/>
        <end position="45"/>
    </location>
</feature>
<dbReference type="Proteomes" id="UP000502415">
    <property type="component" value="Chromosome"/>
</dbReference>
<evidence type="ECO:0000313" key="3">
    <source>
        <dbReference type="EMBL" id="QJE02823.1"/>
    </source>
</evidence>
<evidence type="ECO:0000313" key="4">
    <source>
        <dbReference type="Proteomes" id="UP000502415"/>
    </source>
</evidence>
<proteinExistence type="predicted"/>
<dbReference type="InterPro" id="IPR012495">
    <property type="entry name" value="TadE-like_dom"/>
</dbReference>
<keyword evidence="1" id="KW-0472">Membrane</keyword>